<gene>
    <name evidence="3" type="primary">LOC115756272</name>
</gene>
<dbReference type="Gene3D" id="2.60.210.10">
    <property type="entry name" value="Apoptosis, Tumor Necrosis Factor Receptor Associated Protein 2, Chain A"/>
    <property type="match status" value="4"/>
</dbReference>
<dbReference type="KEGG" id="rarg:115756272"/>
<dbReference type="SMART" id="SM00061">
    <property type="entry name" value="MATH"/>
    <property type="match status" value="3"/>
</dbReference>
<proteinExistence type="predicted"/>
<reference evidence="3" key="1">
    <citation type="submission" date="2025-08" db="UniProtKB">
        <authorList>
            <consortium name="RefSeq"/>
        </authorList>
    </citation>
    <scope>IDENTIFICATION</scope>
    <source>
        <tissue evidence="3">Leaf</tissue>
    </source>
</reference>
<dbReference type="Proteomes" id="UP000827889">
    <property type="component" value="Chromosome 7"/>
</dbReference>
<dbReference type="InterPro" id="IPR008974">
    <property type="entry name" value="TRAF-like"/>
</dbReference>
<dbReference type="CDD" id="cd00121">
    <property type="entry name" value="MATH"/>
    <property type="match status" value="4"/>
</dbReference>
<dbReference type="InterPro" id="IPR002083">
    <property type="entry name" value="MATH/TRAF_dom"/>
</dbReference>
<evidence type="ECO:0000259" key="1">
    <source>
        <dbReference type="PROSITE" id="PS50144"/>
    </source>
</evidence>
<feature type="domain" description="MATH" evidence="1">
    <location>
        <begin position="225"/>
        <end position="357"/>
    </location>
</feature>
<dbReference type="Pfam" id="PF00917">
    <property type="entry name" value="MATH"/>
    <property type="match status" value="1"/>
</dbReference>
<dbReference type="PANTHER" id="PTHR46162">
    <property type="entry name" value="TRAF-LIKE FAMILY PROTEIN"/>
    <property type="match status" value="1"/>
</dbReference>
<dbReference type="SUPFAM" id="SSF49599">
    <property type="entry name" value="TRAF domain-like"/>
    <property type="match status" value="4"/>
</dbReference>
<dbReference type="Pfam" id="PF22486">
    <property type="entry name" value="MATH_2"/>
    <property type="match status" value="3"/>
</dbReference>
<dbReference type="AlphaFoldDB" id="A0A8B8QXN0"/>
<dbReference type="PROSITE" id="PS50144">
    <property type="entry name" value="MATH"/>
    <property type="match status" value="3"/>
</dbReference>
<accession>A0A8B8QXN0</accession>
<name>A0A8B8QXN0_9MYRT</name>
<sequence length="508" mass="57322">MKSKWGIPRFMPLKTFINPLNGYLVDDTCVFRVEVFVAKSLGLGECLTLKASPNSVCHEWKISNFSTLGNECYSEEVKSVSKGCWAYLGRKPFDFLCLADSADETVKATYAIRLKGKDGKMHQRTGSNWFNGPNKGRGWPSLPLKTVQNYLVGDVCVVEPEVKVLGTVELLYHGQGKSADAKFVNKNTVLDLKSLHRFNFTAHNSTIRCFKPLSGITTEYTDVSPAHYVFKIKSFSLFSDNGMDIYETNDFESGGHKWRLILYPNGDKSRNGEGHVSIYLAVSETSPLKVGSDVNAIVRFFVFDQIRDVYLVKQGSSTRFRAMRSKWGIPRFVPLENFKDQSNGYLVDDTCVFGVEVFVIKNSGIGECLRLKKGTSSHTHEWKIPNFSSLVEESCYSKIFIAGDQEWKVRLYPRGDWRERNKSLSIFLVLVDSKKLAPQVSARYSFRLRGQDGAVHEGPKGSRWFGRSSSSWGWSCFMLLERVRDFLVNDECVVEAEVTVLGTSGKLT</sequence>
<keyword evidence="2" id="KW-1185">Reference proteome</keyword>
<feature type="domain" description="MATH" evidence="1">
    <location>
        <begin position="1"/>
        <end position="35"/>
    </location>
</feature>
<evidence type="ECO:0000313" key="2">
    <source>
        <dbReference type="Proteomes" id="UP000827889"/>
    </source>
</evidence>
<dbReference type="GeneID" id="115756272"/>
<dbReference type="PANTHER" id="PTHR46162:SF65">
    <property type="entry name" value="F9D12.8 PROTEIN-RELATED"/>
    <property type="match status" value="1"/>
</dbReference>
<feature type="domain" description="MATH" evidence="1">
    <location>
        <begin position="377"/>
        <end position="498"/>
    </location>
</feature>
<organism evidence="2 3">
    <name type="scientific">Rhodamnia argentea</name>
    <dbReference type="NCBI Taxonomy" id="178133"/>
    <lineage>
        <taxon>Eukaryota</taxon>
        <taxon>Viridiplantae</taxon>
        <taxon>Streptophyta</taxon>
        <taxon>Embryophyta</taxon>
        <taxon>Tracheophyta</taxon>
        <taxon>Spermatophyta</taxon>
        <taxon>Magnoliopsida</taxon>
        <taxon>eudicotyledons</taxon>
        <taxon>Gunneridae</taxon>
        <taxon>Pentapetalae</taxon>
        <taxon>rosids</taxon>
        <taxon>malvids</taxon>
        <taxon>Myrtales</taxon>
        <taxon>Myrtaceae</taxon>
        <taxon>Myrtoideae</taxon>
        <taxon>Myrteae</taxon>
        <taxon>Australasian group</taxon>
        <taxon>Rhodamnia</taxon>
    </lineage>
</organism>
<evidence type="ECO:0000313" key="3">
    <source>
        <dbReference type="RefSeq" id="XP_030551835.2"/>
    </source>
</evidence>
<protein>
    <submittedName>
        <fullName evidence="3">Uncharacterized protein LOC115756272</fullName>
    </submittedName>
</protein>
<dbReference type="RefSeq" id="XP_030551835.2">
    <property type="nucleotide sequence ID" value="XM_030695975.2"/>
</dbReference>